<dbReference type="Proteomes" id="UP001174909">
    <property type="component" value="Unassembled WGS sequence"/>
</dbReference>
<feature type="domain" description="Ubiquitin-like" evidence="1">
    <location>
        <begin position="28"/>
        <end position="110"/>
    </location>
</feature>
<dbReference type="GO" id="GO:0005829">
    <property type="term" value="C:cytosol"/>
    <property type="evidence" value="ECO:0007669"/>
    <property type="project" value="TreeGrafter"/>
</dbReference>
<dbReference type="SMART" id="SM00213">
    <property type="entry name" value="UBQ"/>
    <property type="match status" value="4"/>
</dbReference>
<proteinExistence type="predicted"/>
<feature type="domain" description="Ubiquitin-like" evidence="1">
    <location>
        <begin position="273"/>
        <end position="347"/>
    </location>
</feature>
<sequence length="437" mass="49325">MSLKDILNGGRSHTKLEVCMYLEIRGEMDVFVGILSQAGKTSVTPRFEKKIIVSVDKQMKVSALKRIIQHREKIPTYFQTLLHNGEVMEDNCLLEQWEQAEKSMLHLRIEYLHRNEQLTLAVKTPGNSLDLPNVGLFVTIHDVKIGCRSLVDSGHGRSNIERHSLFHRNTLLENDKTLYDCRITDGSELQLVPADEFPVFINASVYGKPDRFFVTAKKTNTVREVKDKINCVSDLPTTHQLYLSGMELEDAKTMEECRVSAGCTLSSVPQGDIPVSIRTRFTTVTFIFNPLNSVETILEKIARAPEICVEQSNQRLLLHNVLLSDKVNRGRPVTECGISAGNTLNLVAVPQEIDIHVCTPRGKTLTLVCLRDCTIRDVKTVIEEREDIPVENQILPFESDEKTLRDYGVVPGTHLDLVDLPVAQLKPEMCENQLLQK</sequence>
<dbReference type="GO" id="GO:0031593">
    <property type="term" value="F:polyubiquitin modification-dependent protein binding"/>
    <property type="evidence" value="ECO:0007669"/>
    <property type="project" value="TreeGrafter"/>
</dbReference>
<dbReference type="SUPFAM" id="SSF54236">
    <property type="entry name" value="Ubiquitin-like"/>
    <property type="match status" value="4"/>
</dbReference>
<dbReference type="CDD" id="cd17039">
    <property type="entry name" value="Ubl_ubiquitin_like"/>
    <property type="match status" value="4"/>
</dbReference>
<organism evidence="2 3">
    <name type="scientific">Geodia barretti</name>
    <name type="common">Barrett's horny sponge</name>
    <dbReference type="NCBI Taxonomy" id="519541"/>
    <lineage>
        <taxon>Eukaryota</taxon>
        <taxon>Metazoa</taxon>
        <taxon>Porifera</taxon>
        <taxon>Demospongiae</taxon>
        <taxon>Heteroscleromorpha</taxon>
        <taxon>Tetractinellida</taxon>
        <taxon>Astrophorina</taxon>
        <taxon>Geodiidae</taxon>
        <taxon>Geodia</taxon>
    </lineage>
</organism>
<reference evidence="2" key="1">
    <citation type="submission" date="2023-03" db="EMBL/GenBank/DDBJ databases">
        <authorList>
            <person name="Steffen K."/>
            <person name="Cardenas P."/>
        </authorList>
    </citation>
    <scope>NUCLEOTIDE SEQUENCE</scope>
</reference>
<dbReference type="InterPro" id="IPR000626">
    <property type="entry name" value="Ubiquitin-like_dom"/>
</dbReference>
<dbReference type="AlphaFoldDB" id="A0AA35TV49"/>
<dbReference type="GO" id="GO:0043161">
    <property type="term" value="P:proteasome-mediated ubiquitin-dependent protein catabolic process"/>
    <property type="evidence" value="ECO:0007669"/>
    <property type="project" value="TreeGrafter"/>
</dbReference>
<protein>
    <submittedName>
        <fullName evidence="2">Polyubiquitin</fullName>
    </submittedName>
</protein>
<dbReference type="GO" id="GO:0005654">
    <property type="term" value="C:nucleoplasm"/>
    <property type="evidence" value="ECO:0007669"/>
    <property type="project" value="TreeGrafter"/>
</dbReference>
<keyword evidence="3" id="KW-1185">Reference proteome</keyword>
<comment type="caution">
    <text evidence="2">The sequence shown here is derived from an EMBL/GenBank/DDBJ whole genome shotgun (WGS) entry which is preliminary data.</text>
</comment>
<evidence type="ECO:0000313" key="2">
    <source>
        <dbReference type="EMBL" id="CAI8053647.1"/>
    </source>
</evidence>
<dbReference type="InterPro" id="IPR029071">
    <property type="entry name" value="Ubiquitin-like_domsf"/>
</dbReference>
<dbReference type="EMBL" id="CASHTH010004111">
    <property type="protein sequence ID" value="CAI8053647.1"/>
    <property type="molecule type" value="Genomic_DNA"/>
</dbReference>
<dbReference type="Pfam" id="PF00240">
    <property type="entry name" value="ubiquitin"/>
    <property type="match status" value="3"/>
</dbReference>
<dbReference type="PROSITE" id="PS50053">
    <property type="entry name" value="UBIQUITIN_2"/>
    <property type="match status" value="4"/>
</dbReference>
<dbReference type="GO" id="GO:0070628">
    <property type="term" value="F:proteasome binding"/>
    <property type="evidence" value="ECO:0007669"/>
    <property type="project" value="TreeGrafter"/>
</dbReference>
<dbReference type="PANTHER" id="PTHR10621:SF0">
    <property type="entry name" value="UV EXCISION REPAIR PROTEIN RAD23"/>
    <property type="match status" value="1"/>
</dbReference>
<gene>
    <name evidence="2" type="ORF">GBAR_LOCUS29326</name>
</gene>
<feature type="domain" description="Ubiquitin-like" evidence="1">
    <location>
        <begin position="353"/>
        <end position="406"/>
    </location>
</feature>
<name>A0AA35TV49_GEOBA</name>
<accession>A0AA35TV49</accession>
<dbReference type="PANTHER" id="PTHR10621">
    <property type="entry name" value="UV EXCISION REPAIR PROTEIN RAD23"/>
    <property type="match status" value="1"/>
</dbReference>
<evidence type="ECO:0000259" key="1">
    <source>
        <dbReference type="PROSITE" id="PS50053"/>
    </source>
</evidence>
<feature type="domain" description="Ubiquitin-like" evidence="1">
    <location>
        <begin position="199"/>
        <end position="265"/>
    </location>
</feature>
<dbReference type="GO" id="GO:0043130">
    <property type="term" value="F:ubiquitin binding"/>
    <property type="evidence" value="ECO:0007669"/>
    <property type="project" value="TreeGrafter"/>
</dbReference>
<evidence type="ECO:0000313" key="3">
    <source>
        <dbReference type="Proteomes" id="UP001174909"/>
    </source>
</evidence>
<dbReference type="Gene3D" id="3.10.20.90">
    <property type="entry name" value="Phosphatidylinositol 3-kinase Catalytic Subunit, Chain A, domain 1"/>
    <property type="match status" value="5"/>
</dbReference>